<dbReference type="SMART" id="SM00418">
    <property type="entry name" value="HTH_ARSR"/>
    <property type="match status" value="1"/>
</dbReference>
<dbReference type="SUPFAM" id="SSF46785">
    <property type="entry name" value="Winged helix' DNA-binding domain"/>
    <property type="match status" value="1"/>
</dbReference>
<dbReference type="InterPro" id="IPR001845">
    <property type="entry name" value="HTH_ArsR_DNA-bd_dom"/>
</dbReference>
<dbReference type="EMBL" id="JAFEUM010000006">
    <property type="protein sequence ID" value="MBM7037582.1"/>
    <property type="molecule type" value="Genomic_DNA"/>
</dbReference>
<dbReference type="NCBIfam" id="NF033788">
    <property type="entry name" value="HTH_metalloreg"/>
    <property type="match status" value="1"/>
</dbReference>
<keyword evidence="3" id="KW-0238">DNA-binding</keyword>
<evidence type="ECO:0000256" key="4">
    <source>
        <dbReference type="ARBA" id="ARBA00023163"/>
    </source>
</evidence>
<organism evidence="6 7">
    <name type="scientific">Vibrio ulleungensis</name>
    <dbReference type="NCBI Taxonomy" id="2807619"/>
    <lineage>
        <taxon>Bacteria</taxon>
        <taxon>Pseudomonadati</taxon>
        <taxon>Pseudomonadota</taxon>
        <taxon>Gammaproteobacteria</taxon>
        <taxon>Vibrionales</taxon>
        <taxon>Vibrionaceae</taxon>
        <taxon>Vibrio</taxon>
    </lineage>
</organism>
<dbReference type="InterPro" id="IPR051081">
    <property type="entry name" value="HTH_MetalResp_TranReg"/>
</dbReference>
<dbReference type="PANTHER" id="PTHR33154:SF18">
    <property type="entry name" value="ARSENICAL RESISTANCE OPERON REPRESSOR"/>
    <property type="match status" value="1"/>
</dbReference>
<dbReference type="PANTHER" id="PTHR33154">
    <property type="entry name" value="TRANSCRIPTIONAL REGULATOR, ARSR FAMILY"/>
    <property type="match status" value="1"/>
</dbReference>
<keyword evidence="1" id="KW-0059">Arsenical resistance</keyword>
<reference evidence="6 7" key="1">
    <citation type="submission" date="2021-02" db="EMBL/GenBank/DDBJ databases">
        <authorList>
            <person name="Park J.-S."/>
        </authorList>
    </citation>
    <scope>NUCLEOTIDE SEQUENCE [LARGE SCALE GENOMIC DNA]</scope>
    <source>
        <strain evidence="6 7">188UL20-2</strain>
    </source>
</reference>
<dbReference type="InterPro" id="IPR011991">
    <property type="entry name" value="ArsR-like_HTH"/>
</dbReference>
<dbReference type="Pfam" id="PF01022">
    <property type="entry name" value="HTH_5"/>
    <property type="match status" value="1"/>
</dbReference>
<evidence type="ECO:0000256" key="1">
    <source>
        <dbReference type="ARBA" id="ARBA00022849"/>
    </source>
</evidence>
<dbReference type="PRINTS" id="PR00778">
    <property type="entry name" value="HTHARSR"/>
</dbReference>
<comment type="caution">
    <text evidence="6">The sequence shown here is derived from an EMBL/GenBank/DDBJ whole genome shotgun (WGS) entry which is preliminary data.</text>
</comment>
<evidence type="ECO:0000259" key="5">
    <source>
        <dbReference type="PROSITE" id="PS50987"/>
    </source>
</evidence>
<evidence type="ECO:0000313" key="6">
    <source>
        <dbReference type="EMBL" id="MBM7037582.1"/>
    </source>
</evidence>
<dbReference type="RefSeq" id="WP_205159107.1">
    <property type="nucleotide sequence ID" value="NZ_JAFEUM010000006.1"/>
</dbReference>
<sequence length="111" mass="12847">MLPHQLFKLLSDETRLRCLLLIAQHKALCVCELTAALGESQPKISRHLAQLRQSGVVTDERRGQWVYYHLSPHLQPWQAKVIEQLHEADDLLANYQDDHQRLSNMADRPCP</sequence>
<feature type="domain" description="HTH arsR-type" evidence="5">
    <location>
        <begin position="1"/>
        <end position="89"/>
    </location>
</feature>
<dbReference type="CDD" id="cd00090">
    <property type="entry name" value="HTH_ARSR"/>
    <property type="match status" value="1"/>
</dbReference>
<proteinExistence type="predicted"/>
<dbReference type="Gene3D" id="1.10.10.10">
    <property type="entry name" value="Winged helix-like DNA-binding domain superfamily/Winged helix DNA-binding domain"/>
    <property type="match status" value="1"/>
</dbReference>
<keyword evidence="7" id="KW-1185">Reference proteome</keyword>
<dbReference type="InterPro" id="IPR036388">
    <property type="entry name" value="WH-like_DNA-bd_sf"/>
</dbReference>
<protein>
    <submittedName>
        <fullName evidence="6">Metalloregulator ArsR/SmtB family transcription factor</fullName>
    </submittedName>
</protein>
<dbReference type="InterPro" id="IPR036390">
    <property type="entry name" value="WH_DNA-bd_sf"/>
</dbReference>
<dbReference type="NCBIfam" id="NF007528">
    <property type="entry name" value="PRK10141.1"/>
    <property type="match status" value="1"/>
</dbReference>
<evidence type="ECO:0000256" key="2">
    <source>
        <dbReference type="ARBA" id="ARBA00023015"/>
    </source>
</evidence>
<dbReference type="Proteomes" id="UP000809621">
    <property type="component" value="Unassembled WGS sequence"/>
</dbReference>
<gene>
    <name evidence="6" type="ORF">JQC93_14320</name>
</gene>
<keyword evidence="2" id="KW-0805">Transcription regulation</keyword>
<name>A0ABS2HLX5_9VIBR</name>
<evidence type="ECO:0000256" key="3">
    <source>
        <dbReference type="ARBA" id="ARBA00023125"/>
    </source>
</evidence>
<accession>A0ABS2HLX5</accession>
<keyword evidence="4" id="KW-0804">Transcription</keyword>
<dbReference type="PROSITE" id="PS50987">
    <property type="entry name" value="HTH_ARSR_2"/>
    <property type="match status" value="1"/>
</dbReference>
<evidence type="ECO:0000313" key="7">
    <source>
        <dbReference type="Proteomes" id="UP000809621"/>
    </source>
</evidence>